<reference evidence="1" key="1">
    <citation type="submission" date="2016-10" db="EMBL/GenBank/DDBJ databases">
        <authorList>
            <person name="de Groot N.N."/>
        </authorList>
    </citation>
    <scope>NUCLEOTIDE SEQUENCE</scope>
</reference>
<dbReference type="AlphaFoldDB" id="A0A1W1E320"/>
<accession>A0A1W1E320</accession>
<evidence type="ECO:0000313" key="1">
    <source>
        <dbReference type="EMBL" id="SFV88370.1"/>
    </source>
</evidence>
<sequence length="51" mass="5773">MAYPDPLNMAFKTHAVYLSQCPLLSLERVQSYFARFGLSVSETTGVLYLWG</sequence>
<dbReference type="EMBL" id="FPHZ01000144">
    <property type="protein sequence ID" value="SFV88370.1"/>
    <property type="molecule type" value="Genomic_DNA"/>
</dbReference>
<name>A0A1W1E320_9ZZZZ</name>
<protein>
    <submittedName>
        <fullName evidence="1">Uncharacterized protein</fullName>
    </submittedName>
</protein>
<proteinExistence type="predicted"/>
<organism evidence="1">
    <name type="scientific">hydrothermal vent metagenome</name>
    <dbReference type="NCBI Taxonomy" id="652676"/>
    <lineage>
        <taxon>unclassified sequences</taxon>
        <taxon>metagenomes</taxon>
        <taxon>ecological metagenomes</taxon>
    </lineage>
</organism>
<gene>
    <name evidence="1" type="ORF">MNB_SUP05-SYMBIONT-5-1274</name>
</gene>